<protein>
    <submittedName>
        <fullName evidence="6">SGNH hydrolase domain-containing protein</fullName>
    </submittedName>
</protein>
<keyword evidence="6" id="KW-0378">Hydrolase</keyword>
<feature type="transmembrane region" description="Helical" evidence="2">
    <location>
        <begin position="521"/>
        <end position="538"/>
    </location>
</feature>
<dbReference type="InterPro" id="IPR043968">
    <property type="entry name" value="SGNH"/>
</dbReference>
<sequence>MPSGTALARRFAVLLGTVAIGCAAAVPGAAAVPTYARNEPAVAVATPATAFLEARYAGYLRNTATGALVRPEQVVVVRRCSGAVVNPDGYVVTTTVCVQPSREVLLVNALYRLGRTLVQRNELPAERLDGFVAGLQGSSTFTGARRGTAPTLRLTGQFGAATSGDSSVPAVAGAVTKALPAVDGNVALVRLRRAGLPAVELAHHPDLRAGSSVDILGYALGEGTGDSGTWTVRDRTVEVIGRTGTNRTGVSGQIGPDSRGGPVVDSAGRLVALLDTDTSAEGEPIRDLIGTANIDRLLAQSGVDNRLSESDRAFRSALAVYFAGHYSQAIERFDDVLGRDPGHAAARAYRQRAQERLRLDGDATENAADWWSYLLSAAGGVLVIGAVTLGQRALRRRPRPVGPGTDAEPVAVGAPPPTTAEVGPPAPSAPPVSSSAEDTLVLTVPAARRTEAPAPPAPADTAGPDRTGVPSALDDTVVLHLPEAGPGTPAAEPADGGGPATPTDAAAPRERRRSAFRPDIEGLRAVAVLLVVLWHAGVPYVSGGFVGVDVFFVISGYLITTGMAAEVAARGRLSLGRFWARRAKRLLPSSALVLLAAVALTYLLLPDIRWRDTAGDVVSSALYLVNWRLADQAVDYLAAGQAPSIVQHYWSLAVEEQFYLVWPVLLVGVAWLARRGRAPASRFRTLAFVAVGVVWAASFAWSVLLVEADPGRAYFVTTTRMWELAVGALLALAPIRRLTGGVAAVAGWLGVAAIAASAVVLTSSTPFPGTMALPATVGAALVIAAGATARYGPVALLRLPPMQFLGGISYTLYLWHWPLLVVLTAQMPDPGTLAVVATVALSVVLAYLTSRLVERPVWHSPRLAVRPRVALAVGAACTVLSVCAGLAFQTAATAPAPPQANGGVPDAPGAAVLTAAGAAGAGVPVDRAPSVVPDPAVARDDLPSVYADRCHAGSTEREVLRCAYGPPDATVTIAVVGDSHAAQWVPTLRAVAERRNWRLLTYTKSSCPVLDVEVVGADGQRPVDACAAWNRDLPDRLAADRPNLVVTSSYNYSAYRDGRPLKGAAGRAALVDGMRRTWRSLAGIAPVVVLRDTPAPRLDVAECVSAHREELTRCAVPRDEALAGIGPLQVDAARGLSGVRLVDLNDAICPAERCAAVIGGVLVYRDTNHLTATYARTLAARLDEQLQMVMG</sequence>
<dbReference type="Pfam" id="PF01757">
    <property type="entry name" value="Acyl_transf_3"/>
    <property type="match status" value="1"/>
</dbReference>
<feature type="transmembrane region" description="Helical" evidence="2">
    <location>
        <begin position="370"/>
        <end position="389"/>
    </location>
</feature>
<evidence type="ECO:0000313" key="7">
    <source>
        <dbReference type="Proteomes" id="UP001303001"/>
    </source>
</evidence>
<dbReference type="Pfam" id="PF13365">
    <property type="entry name" value="Trypsin_2"/>
    <property type="match status" value="1"/>
</dbReference>
<feature type="transmembrane region" description="Helical" evidence="2">
    <location>
        <begin position="804"/>
        <end position="825"/>
    </location>
</feature>
<keyword evidence="2" id="KW-0472">Membrane</keyword>
<accession>A0ABZ0A035</accession>
<feature type="chain" id="PRO_5046684360" evidence="3">
    <location>
        <begin position="26"/>
        <end position="1191"/>
    </location>
</feature>
<name>A0ABZ0A035_9ACTN</name>
<feature type="region of interest" description="Disordered" evidence="1">
    <location>
        <begin position="396"/>
        <end position="436"/>
    </location>
</feature>
<feature type="domain" description="SGNH" evidence="5">
    <location>
        <begin position="949"/>
        <end position="1183"/>
    </location>
</feature>
<feature type="compositionally biased region" description="Pro residues" evidence="1">
    <location>
        <begin position="414"/>
        <end position="430"/>
    </location>
</feature>
<keyword evidence="2" id="KW-1133">Transmembrane helix</keyword>
<evidence type="ECO:0000259" key="5">
    <source>
        <dbReference type="Pfam" id="PF19040"/>
    </source>
</evidence>
<dbReference type="Gene3D" id="2.40.10.120">
    <property type="match status" value="1"/>
</dbReference>
<feature type="transmembrane region" description="Helical" evidence="2">
    <location>
        <begin position="657"/>
        <end position="673"/>
    </location>
</feature>
<dbReference type="RefSeq" id="WP_313722733.1">
    <property type="nucleotide sequence ID" value="NZ_CP134876.1"/>
</dbReference>
<feature type="transmembrane region" description="Helical" evidence="2">
    <location>
        <begin position="869"/>
        <end position="888"/>
    </location>
</feature>
<evidence type="ECO:0000259" key="4">
    <source>
        <dbReference type="Pfam" id="PF01757"/>
    </source>
</evidence>
<feature type="domain" description="Acyltransferase 3" evidence="4">
    <location>
        <begin position="519"/>
        <end position="850"/>
    </location>
</feature>
<keyword evidence="3" id="KW-0732">Signal</keyword>
<reference evidence="6 7" key="1">
    <citation type="submission" date="2023-09" db="EMBL/GenBank/DDBJ databases">
        <title>Micromonospora halotolerans DSM 45598 genome sequence.</title>
        <authorList>
            <person name="Mo P."/>
        </authorList>
    </citation>
    <scope>NUCLEOTIDE SEQUENCE [LARGE SCALE GENOMIC DNA]</scope>
    <source>
        <strain evidence="6 7">DSM 45598</strain>
    </source>
</reference>
<keyword evidence="2" id="KW-0812">Transmembrane</keyword>
<dbReference type="GO" id="GO:0016787">
    <property type="term" value="F:hydrolase activity"/>
    <property type="evidence" value="ECO:0007669"/>
    <property type="project" value="UniProtKB-KW"/>
</dbReference>
<feature type="compositionally biased region" description="Low complexity" evidence="1">
    <location>
        <begin position="483"/>
        <end position="506"/>
    </location>
</feature>
<dbReference type="PANTHER" id="PTHR23028">
    <property type="entry name" value="ACETYLTRANSFERASE"/>
    <property type="match status" value="1"/>
</dbReference>
<evidence type="ECO:0000313" key="6">
    <source>
        <dbReference type="EMBL" id="WNM40790.1"/>
    </source>
</evidence>
<dbReference type="Pfam" id="PF19040">
    <property type="entry name" value="SGNH"/>
    <property type="match status" value="1"/>
</dbReference>
<evidence type="ECO:0000256" key="1">
    <source>
        <dbReference type="SAM" id="MobiDB-lite"/>
    </source>
</evidence>
<proteinExistence type="predicted"/>
<dbReference type="SUPFAM" id="SSF50494">
    <property type="entry name" value="Trypsin-like serine proteases"/>
    <property type="match status" value="1"/>
</dbReference>
<feature type="transmembrane region" description="Helical" evidence="2">
    <location>
        <begin position="544"/>
        <end position="565"/>
    </location>
</feature>
<dbReference type="EMBL" id="CP134876">
    <property type="protein sequence ID" value="WNM40790.1"/>
    <property type="molecule type" value="Genomic_DNA"/>
</dbReference>
<keyword evidence="7" id="KW-1185">Reference proteome</keyword>
<feature type="transmembrane region" description="Helical" evidence="2">
    <location>
        <begin position="740"/>
        <end position="760"/>
    </location>
</feature>
<feature type="transmembrane region" description="Helical" evidence="2">
    <location>
        <begin position="586"/>
        <end position="605"/>
    </location>
</feature>
<organism evidence="6 7">
    <name type="scientific">Micromonospora halotolerans</name>
    <dbReference type="NCBI Taxonomy" id="709879"/>
    <lineage>
        <taxon>Bacteria</taxon>
        <taxon>Bacillati</taxon>
        <taxon>Actinomycetota</taxon>
        <taxon>Actinomycetes</taxon>
        <taxon>Micromonosporales</taxon>
        <taxon>Micromonosporaceae</taxon>
        <taxon>Micromonospora</taxon>
    </lineage>
</organism>
<evidence type="ECO:0000256" key="3">
    <source>
        <dbReference type="SAM" id="SignalP"/>
    </source>
</evidence>
<evidence type="ECO:0000256" key="2">
    <source>
        <dbReference type="SAM" id="Phobius"/>
    </source>
</evidence>
<dbReference type="InterPro" id="IPR009003">
    <property type="entry name" value="Peptidase_S1_PA"/>
</dbReference>
<feature type="transmembrane region" description="Helical" evidence="2">
    <location>
        <begin position="831"/>
        <end position="848"/>
    </location>
</feature>
<feature type="transmembrane region" description="Helical" evidence="2">
    <location>
        <begin position="685"/>
        <end position="706"/>
    </location>
</feature>
<feature type="transmembrane region" description="Helical" evidence="2">
    <location>
        <begin position="772"/>
        <end position="792"/>
    </location>
</feature>
<gene>
    <name evidence="6" type="ORF">RMN56_05440</name>
</gene>
<dbReference type="Proteomes" id="UP001303001">
    <property type="component" value="Chromosome"/>
</dbReference>
<feature type="transmembrane region" description="Helical" evidence="2">
    <location>
        <begin position="712"/>
        <end position="733"/>
    </location>
</feature>
<feature type="signal peptide" evidence="3">
    <location>
        <begin position="1"/>
        <end position="25"/>
    </location>
</feature>
<dbReference type="InterPro" id="IPR050879">
    <property type="entry name" value="Acyltransferase_3"/>
</dbReference>
<dbReference type="InterPro" id="IPR002656">
    <property type="entry name" value="Acyl_transf_3_dom"/>
</dbReference>
<dbReference type="PANTHER" id="PTHR23028:SF53">
    <property type="entry name" value="ACYL_TRANSF_3 DOMAIN-CONTAINING PROTEIN"/>
    <property type="match status" value="1"/>
</dbReference>
<feature type="region of interest" description="Disordered" evidence="1">
    <location>
        <begin position="483"/>
        <end position="511"/>
    </location>
</feature>